<reference evidence="1" key="1">
    <citation type="submission" date="2021-06" db="EMBL/GenBank/DDBJ databases">
        <title>Parelaphostrongylus tenuis whole genome reference sequence.</title>
        <authorList>
            <person name="Garwood T.J."/>
            <person name="Larsen P.A."/>
            <person name="Fountain-Jones N.M."/>
            <person name="Garbe J.R."/>
            <person name="Macchietto M.G."/>
            <person name="Kania S.A."/>
            <person name="Gerhold R.W."/>
            <person name="Richards J.E."/>
            <person name="Wolf T.M."/>
        </authorList>
    </citation>
    <scope>NUCLEOTIDE SEQUENCE</scope>
    <source>
        <strain evidence="1">MNPRO001-30</strain>
        <tissue evidence="1">Meninges</tissue>
    </source>
</reference>
<gene>
    <name evidence="1" type="ORF">KIN20_019632</name>
</gene>
<proteinExistence type="predicted"/>
<dbReference type="AlphaFoldDB" id="A0AAD5MPS4"/>
<accession>A0AAD5MPS4</accession>
<organism evidence="1 2">
    <name type="scientific">Parelaphostrongylus tenuis</name>
    <name type="common">Meningeal worm</name>
    <dbReference type="NCBI Taxonomy" id="148309"/>
    <lineage>
        <taxon>Eukaryota</taxon>
        <taxon>Metazoa</taxon>
        <taxon>Ecdysozoa</taxon>
        <taxon>Nematoda</taxon>
        <taxon>Chromadorea</taxon>
        <taxon>Rhabditida</taxon>
        <taxon>Rhabditina</taxon>
        <taxon>Rhabditomorpha</taxon>
        <taxon>Strongyloidea</taxon>
        <taxon>Metastrongylidae</taxon>
        <taxon>Parelaphostrongylus</taxon>
    </lineage>
</organism>
<keyword evidence="2" id="KW-1185">Reference proteome</keyword>
<evidence type="ECO:0000313" key="2">
    <source>
        <dbReference type="Proteomes" id="UP001196413"/>
    </source>
</evidence>
<protein>
    <submittedName>
        <fullName evidence="1">Uncharacterized protein</fullName>
    </submittedName>
</protein>
<name>A0AAD5MPS4_PARTN</name>
<comment type="caution">
    <text evidence="1">The sequence shown here is derived from an EMBL/GenBank/DDBJ whole genome shotgun (WGS) entry which is preliminary data.</text>
</comment>
<dbReference type="Proteomes" id="UP001196413">
    <property type="component" value="Unassembled WGS sequence"/>
</dbReference>
<dbReference type="EMBL" id="JAHQIW010003921">
    <property type="protein sequence ID" value="KAJ1360608.1"/>
    <property type="molecule type" value="Genomic_DNA"/>
</dbReference>
<sequence length="130" mass="15075">MDKNIRIRTLRVDHFMLCPQYVNSSVDYEVETTNNFIDQVVSLTNSRRYALIQILFAANDLRALFYNKRQKSRIYNGTVQETKTFVDLCEYKFGSNAADAARRINKTWGDSTFGESTVRDPDDQPNSMKT</sequence>
<evidence type="ECO:0000313" key="1">
    <source>
        <dbReference type="EMBL" id="KAJ1360608.1"/>
    </source>
</evidence>